<feature type="region of interest" description="Disordered" evidence="1">
    <location>
        <begin position="313"/>
        <end position="338"/>
    </location>
</feature>
<dbReference type="OrthoDB" id="331544at2759"/>
<evidence type="ECO:0000313" key="3">
    <source>
        <dbReference type="EMBL" id="ODN04972.1"/>
    </source>
</evidence>
<evidence type="ECO:0000313" key="4">
    <source>
        <dbReference type="Proteomes" id="UP000094527"/>
    </source>
</evidence>
<dbReference type="AlphaFoldDB" id="A0A1D2NID5"/>
<name>A0A1D2NID5_ORCCI</name>
<evidence type="ECO:0000256" key="1">
    <source>
        <dbReference type="SAM" id="MobiDB-lite"/>
    </source>
</evidence>
<keyword evidence="4" id="KW-1185">Reference proteome</keyword>
<dbReference type="PANTHER" id="PTHR10513:SF38">
    <property type="entry name" value="DEOXYNUCLEOSIDE KINASE-LIKE PROTEIN"/>
    <property type="match status" value="1"/>
</dbReference>
<dbReference type="InterPro" id="IPR050566">
    <property type="entry name" value="Deoxyribonucleoside_kinase"/>
</dbReference>
<dbReference type="CDD" id="cd01673">
    <property type="entry name" value="dNK"/>
    <property type="match status" value="1"/>
</dbReference>
<keyword evidence="3" id="KW-0808">Transferase</keyword>
<dbReference type="PANTHER" id="PTHR10513">
    <property type="entry name" value="DEOXYNUCLEOSIDE KINASE"/>
    <property type="match status" value="1"/>
</dbReference>
<dbReference type="GO" id="GO:0005739">
    <property type="term" value="C:mitochondrion"/>
    <property type="evidence" value="ECO:0007669"/>
    <property type="project" value="TreeGrafter"/>
</dbReference>
<feature type="compositionally biased region" description="Polar residues" evidence="1">
    <location>
        <begin position="313"/>
        <end position="322"/>
    </location>
</feature>
<organism evidence="3 4">
    <name type="scientific">Orchesella cincta</name>
    <name type="common">Springtail</name>
    <name type="synonym">Podura cincta</name>
    <dbReference type="NCBI Taxonomy" id="48709"/>
    <lineage>
        <taxon>Eukaryota</taxon>
        <taxon>Metazoa</taxon>
        <taxon>Ecdysozoa</taxon>
        <taxon>Arthropoda</taxon>
        <taxon>Hexapoda</taxon>
        <taxon>Collembola</taxon>
        <taxon>Entomobryomorpha</taxon>
        <taxon>Entomobryoidea</taxon>
        <taxon>Orchesellidae</taxon>
        <taxon>Orchesellinae</taxon>
        <taxon>Orchesella</taxon>
    </lineage>
</organism>
<dbReference type="SUPFAM" id="SSF52540">
    <property type="entry name" value="P-loop containing nucleoside triphosphate hydrolases"/>
    <property type="match status" value="1"/>
</dbReference>
<feature type="domain" description="Deoxynucleoside kinase" evidence="2">
    <location>
        <begin position="69"/>
        <end position="284"/>
    </location>
</feature>
<dbReference type="Proteomes" id="UP000094527">
    <property type="component" value="Unassembled WGS sequence"/>
</dbReference>
<accession>A0A1D2NID5</accession>
<evidence type="ECO:0000259" key="2">
    <source>
        <dbReference type="Pfam" id="PF01712"/>
    </source>
</evidence>
<gene>
    <name evidence="3" type="ORF">Ocin01_01728</name>
</gene>
<dbReference type="InterPro" id="IPR031314">
    <property type="entry name" value="DNK_dom"/>
</dbReference>
<protein>
    <submittedName>
        <fullName evidence="3">Thymidine kinase 2, mitochondrial</fullName>
    </submittedName>
</protein>
<proteinExistence type="predicted"/>
<dbReference type="STRING" id="48709.A0A1D2NID5"/>
<dbReference type="Pfam" id="PF01712">
    <property type="entry name" value="dNK"/>
    <property type="match status" value="1"/>
</dbReference>
<dbReference type="Gene3D" id="3.40.50.300">
    <property type="entry name" value="P-loop containing nucleotide triphosphate hydrolases"/>
    <property type="match status" value="1"/>
</dbReference>
<dbReference type="InterPro" id="IPR027417">
    <property type="entry name" value="P-loop_NTPase"/>
</dbReference>
<sequence length="338" mass="39032">MLALKRFCCHSSSRAIFSDRSLVSVEGLSRSPWVVLKYSLSNINLSRRFVGTDRKMQQNQNSGKRVITVSVDGNISSGKSTLVSSLKELFPNDFRFEVDLVPEPLEKWTDLKGHNLLGMFYEDSVKNNFMFQHYVQLTRLIETIKRPSKVADLDGSHQGTVRIMERSLQNNRYCFTELARREGRLQPEEFAVLSEWHSWMEEHFNLNLDLLIYLRTSPETVFNRMNQRGREEESSVPFDYLKNLHETYEDWLVKGKVGNFGPALNCDGSDNNFRLDPNQKVIVIDANQGKAEVALQCKKYLIQFMSNNGYDYQNGTESNKPSSQKRKHSEIDNNVVLP</sequence>
<dbReference type="EMBL" id="LJIJ01000032">
    <property type="protein sequence ID" value="ODN04972.1"/>
    <property type="molecule type" value="Genomic_DNA"/>
</dbReference>
<reference evidence="3 4" key="1">
    <citation type="journal article" date="2016" name="Genome Biol. Evol.">
        <title>Gene Family Evolution Reflects Adaptation to Soil Environmental Stressors in the Genome of the Collembolan Orchesella cincta.</title>
        <authorList>
            <person name="Faddeeva-Vakhrusheva A."/>
            <person name="Derks M.F."/>
            <person name="Anvar S.Y."/>
            <person name="Agamennone V."/>
            <person name="Suring W."/>
            <person name="Smit S."/>
            <person name="van Straalen N.M."/>
            <person name="Roelofs D."/>
        </authorList>
    </citation>
    <scope>NUCLEOTIDE SEQUENCE [LARGE SCALE GENOMIC DNA]</scope>
    <source>
        <tissue evidence="3">Mixed pool</tissue>
    </source>
</reference>
<dbReference type="GO" id="GO:0019136">
    <property type="term" value="F:deoxynucleoside kinase activity"/>
    <property type="evidence" value="ECO:0007669"/>
    <property type="project" value="TreeGrafter"/>
</dbReference>
<comment type="caution">
    <text evidence="3">The sequence shown here is derived from an EMBL/GenBank/DDBJ whole genome shotgun (WGS) entry which is preliminary data.</text>
</comment>
<keyword evidence="3" id="KW-0418">Kinase</keyword>